<gene>
    <name evidence="1" type="ORF">dnl_21080</name>
</gene>
<sequence>MYKLYLIDFMKTPECISADTYETLKDAVDEYSRCGWEEMEGVVSQSVIIKNDKEEIEAVGVYVNSDDVSVLPILLWIFSDGTMEQRYYETEYLRFIDSNFEQEVYND</sequence>
<evidence type="ECO:0000313" key="1">
    <source>
        <dbReference type="EMBL" id="QTA79826.1"/>
    </source>
</evidence>
<protein>
    <submittedName>
        <fullName evidence="1">Uncharacterized protein</fullName>
    </submittedName>
</protein>
<name>A0A975GG04_9BACT</name>
<evidence type="ECO:0000313" key="2">
    <source>
        <dbReference type="Proteomes" id="UP000663720"/>
    </source>
</evidence>
<dbReference type="EMBL" id="CP061799">
    <property type="protein sequence ID" value="QTA79826.1"/>
    <property type="molecule type" value="Genomic_DNA"/>
</dbReference>
<organism evidence="1 2">
    <name type="scientific">Desulfonema limicola</name>
    <dbReference type="NCBI Taxonomy" id="45656"/>
    <lineage>
        <taxon>Bacteria</taxon>
        <taxon>Pseudomonadati</taxon>
        <taxon>Thermodesulfobacteriota</taxon>
        <taxon>Desulfobacteria</taxon>
        <taxon>Desulfobacterales</taxon>
        <taxon>Desulfococcaceae</taxon>
        <taxon>Desulfonema</taxon>
    </lineage>
</organism>
<dbReference type="Proteomes" id="UP000663720">
    <property type="component" value="Chromosome"/>
</dbReference>
<dbReference type="KEGG" id="dli:dnl_21080"/>
<reference evidence="1" key="1">
    <citation type="journal article" date="2021" name="Microb. Physiol.">
        <title>Proteogenomic Insights into the Physiology of Marine, Sulfate-Reducing, Filamentous Desulfonema limicola and Desulfonema magnum.</title>
        <authorList>
            <person name="Schnaars V."/>
            <person name="Wohlbrand L."/>
            <person name="Scheve S."/>
            <person name="Hinrichs C."/>
            <person name="Reinhardt R."/>
            <person name="Rabus R."/>
        </authorList>
    </citation>
    <scope>NUCLEOTIDE SEQUENCE</scope>
    <source>
        <strain evidence="1">5ac10</strain>
    </source>
</reference>
<dbReference type="AlphaFoldDB" id="A0A975GG04"/>
<proteinExistence type="predicted"/>
<keyword evidence="2" id="KW-1185">Reference proteome</keyword>
<accession>A0A975GG04</accession>
<dbReference type="RefSeq" id="WP_207691532.1">
    <property type="nucleotide sequence ID" value="NZ_CP061799.1"/>
</dbReference>